<reference evidence="5 6" key="1">
    <citation type="submission" date="2023-04" db="EMBL/GenBank/DDBJ databases">
        <title>Genome of Basidiobolus ranarum AG-B5.</title>
        <authorList>
            <person name="Stajich J.E."/>
            <person name="Carter-House D."/>
            <person name="Gryganskyi A."/>
        </authorList>
    </citation>
    <scope>NUCLEOTIDE SEQUENCE [LARGE SCALE GENOMIC DNA]</scope>
    <source>
        <strain evidence="5 6">AG-B5</strain>
    </source>
</reference>
<keyword evidence="6" id="KW-1185">Reference proteome</keyword>
<evidence type="ECO:0000256" key="2">
    <source>
        <dbReference type="ARBA" id="ARBA00022753"/>
    </source>
</evidence>
<dbReference type="Pfam" id="PF00790">
    <property type="entry name" value="VHS"/>
    <property type="match status" value="1"/>
</dbReference>
<name>A0ABR2VT23_9FUNG</name>
<dbReference type="InterPro" id="IPR050670">
    <property type="entry name" value="STAM"/>
</dbReference>
<comment type="subcellular location">
    <subcellularLocation>
        <location evidence="1">Endosome membrane</location>
        <topology evidence="1">Peripheral membrane protein</topology>
        <orientation evidence="1">Cytoplasmic side</orientation>
    </subcellularLocation>
</comment>
<dbReference type="Proteomes" id="UP001479436">
    <property type="component" value="Unassembled WGS sequence"/>
</dbReference>
<evidence type="ECO:0000313" key="6">
    <source>
        <dbReference type="Proteomes" id="UP001479436"/>
    </source>
</evidence>
<dbReference type="InterPro" id="IPR002014">
    <property type="entry name" value="VHS_dom"/>
</dbReference>
<dbReference type="EMBL" id="JASJQH010007863">
    <property type="protein sequence ID" value="KAK9700925.1"/>
    <property type="molecule type" value="Genomic_DNA"/>
</dbReference>
<dbReference type="CDD" id="cd16978">
    <property type="entry name" value="VHS_HSE1"/>
    <property type="match status" value="1"/>
</dbReference>
<dbReference type="Gene3D" id="1.25.40.90">
    <property type="match status" value="1"/>
</dbReference>
<evidence type="ECO:0000256" key="3">
    <source>
        <dbReference type="SAM" id="MobiDB-lite"/>
    </source>
</evidence>
<evidence type="ECO:0000256" key="1">
    <source>
        <dbReference type="ARBA" id="ARBA00004125"/>
    </source>
</evidence>
<proteinExistence type="predicted"/>
<evidence type="ECO:0000313" key="5">
    <source>
        <dbReference type="EMBL" id="KAK9700925.1"/>
    </source>
</evidence>
<evidence type="ECO:0000259" key="4">
    <source>
        <dbReference type="PROSITE" id="PS50179"/>
    </source>
</evidence>
<keyword evidence="2" id="KW-0967">Endosome</keyword>
<feature type="region of interest" description="Disordered" evidence="3">
    <location>
        <begin position="177"/>
        <end position="198"/>
    </location>
</feature>
<feature type="compositionally biased region" description="Polar residues" evidence="3">
    <location>
        <begin position="180"/>
        <end position="198"/>
    </location>
</feature>
<dbReference type="SMART" id="SM00288">
    <property type="entry name" value="VHS"/>
    <property type="match status" value="1"/>
</dbReference>
<dbReference type="PROSITE" id="PS50179">
    <property type="entry name" value="VHS"/>
    <property type="match status" value="1"/>
</dbReference>
<dbReference type="InterPro" id="IPR008942">
    <property type="entry name" value="ENTH_VHS"/>
</dbReference>
<comment type="caution">
    <text evidence="5">The sequence shown here is derived from an EMBL/GenBank/DDBJ whole genome shotgun (WGS) entry which is preliminary data.</text>
</comment>
<organism evidence="5 6">
    <name type="scientific">Basidiobolus ranarum</name>
    <dbReference type="NCBI Taxonomy" id="34480"/>
    <lineage>
        <taxon>Eukaryota</taxon>
        <taxon>Fungi</taxon>
        <taxon>Fungi incertae sedis</taxon>
        <taxon>Zoopagomycota</taxon>
        <taxon>Entomophthoromycotina</taxon>
        <taxon>Basidiobolomycetes</taxon>
        <taxon>Basidiobolales</taxon>
        <taxon>Basidiobolaceae</taxon>
        <taxon>Basidiobolus</taxon>
    </lineage>
</organism>
<accession>A0ABR2VT23</accession>
<sequence length="198" mass="22523">MFKGANPFDEVVTNATSENLTSDNWELILAVCDRVNRTTDGGRDCIAAVSKRLTHRNANVLLYALSLTEALVKNCGIEVHREVSSRAFTTHLVRMLNDRNVHELVKKRILELIQLWNFEFRNDTSLNLMQETYSQLRAQNYQFPTPEAPKKPTESELEKLKEEEELQIALALSLSENESRTNYNAPRSSPSQNTVASV</sequence>
<dbReference type="SUPFAM" id="SSF48464">
    <property type="entry name" value="ENTH/VHS domain"/>
    <property type="match status" value="1"/>
</dbReference>
<protein>
    <submittedName>
        <fullName evidence="5">ESCRT-0 subunit protein hse1</fullName>
    </submittedName>
</protein>
<feature type="domain" description="VHS" evidence="4">
    <location>
        <begin position="15"/>
        <end position="144"/>
    </location>
</feature>
<dbReference type="PANTHER" id="PTHR45929">
    <property type="entry name" value="JAK PATHWAY SIGNAL TRANSDUCTION ADAPTOR MOLECULE"/>
    <property type="match status" value="1"/>
</dbReference>
<dbReference type="PROSITE" id="PS50330">
    <property type="entry name" value="UIM"/>
    <property type="match status" value="1"/>
</dbReference>
<gene>
    <name evidence="5" type="primary">HSE1_2</name>
    <name evidence="5" type="ORF">K7432_011977</name>
</gene>
<dbReference type="PANTHER" id="PTHR45929:SF3">
    <property type="entry name" value="JAK PATHWAY SIGNAL TRANSDUCTION ADAPTOR MOLECULE"/>
    <property type="match status" value="1"/>
</dbReference>
<dbReference type="InterPro" id="IPR003903">
    <property type="entry name" value="UIM_dom"/>
</dbReference>